<evidence type="ECO:0000256" key="1">
    <source>
        <dbReference type="SAM" id="MobiDB-lite"/>
    </source>
</evidence>
<evidence type="ECO:0000313" key="3">
    <source>
        <dbReference type="EMBL" id="CAH1248438.1"/>
    </source>
</evidence>
<keyword evidence="4" id="KW-1185">Reference proteome</keyword>
<organism evidence="3 4">
    <name type="scientific">Branchiostoma lanceolatum</name>
    <name type="common">Common lancelet</name>
    <name type="synonym">Amphioxus lanceolatum</name>
    <dbReference type="NCBI Taxonomy" id="7740"/>
    <lineage>
        <taxon>Eukaryota</taxon>
        <taxon>Metazoa</taxon>
        <taxon>Chordata</taxon>
        <taxon>Cephalochordata</taxon>
        <taxon>Leptocardii</taxon>
        <taxon>Amphioxiformes</taxon>
        <taxon>Branchiostomatidae</taxon>
        <taxon>Branchiostoma</taxon>
    </lineage>
</organism>
<reference evidence="3" key="1">
    <citation type="submission" date="2022-01" db="EMBL/GenBank/DDBJ databases">
        <authorList>
            <person name="Braso-Vives M."/>
        </authorList>
    </citation>
    <scope>NUCLEOTIDE SEQUENCE</scope>
</reference>
<evidence type="ECO:0000256" key="2">
    <source>
        <dbReference type="SAM" id="SignalP"/>
    </source>
</evidence>
<accession>A0A8K0EF01</accession>
<keyword evidence="2" id="KW-0732">Signal</keyword>
<name>A0A8K0EF01_BRALA</name>
<sequence>MIDVVGVGVLLGVADQVVVGGAQEDGETGCGSGTGVGSGTRAGSGTGVGSDVTDVGRVAVCAGLCGWSRPVADGSGAET</sequence>
<dbReference type="EMBL" id="OV696701">
    <property type="protein sequence ID" value="CAH1248438.1"/>
    <property type="molecule type" value="Genomic_DNA"/>
</dbReference>
<protein>
    <submittedName>
        <fullName evidence="3">Hypp8145 protein</fullName>
    </submittedName>
</protein>
<dbReference type="AlphaFoldDB" id="A0A8K0EF01"/>
<feature type="chain" id="PRO_5035472737" evidence="2">
    <location>
        <begin position="17"/>
        <end position="79"/>
    </location>
</feature>
<gene>
    <name evidence="3" type="primary">Hypp8145</name>
    <name evidence="3" type="ORF">BLAG_LOCUS9775</name>
</gene>
<evidence type="ECO:0000313" key="4">
    <source>
        <dbReference type="Proteomes" id="UP000838412"/>
    </source>
</evidence>
<feature type="compositionally biased region" description="Gly residues" evidence="1">
    <location>
        <begin position="28"/>
        <end position="48"/>
    </location>
</feature>
<proteinExistence type="predicted"/>
<feature type="signal peptide" evidence="2">
    <location>
        <begin position="1"/>
        <end position="16"/>
    </location>
</feature>
<feature type="region of interest" description="Disordered" evidence="1">
    <location>
        <begin position="23"/>
        <end position="49"/>
    </location>
</feature>
<dbReference type="Proteomes" id="UP000838412">
    <property type="component" value="Chromosome 16"/>
</dbReference>